<dbReference type="Proteomes" id="UP000645462">
    <property type="component" value="Unassembled WGS sequence"/>
</dbReference>
<dbReference type="Pfam" id="PF08570">
    <property type="entry name" value="DUF1761"/>
    <property type="match status" value="1"/>
</dbReference>
<dbReference type="RefSeq" id="WP_188480455.1">
    <property type="nucleotide sequence ID" value="NZ_BMFC01000001.1"/>
</dbReference>
<evidence type="ECO:0000313" key="2">
    <source>
        <dbReference type="EMBL" id="GGB92149.1"/>
    </source>
</evidence>
<dbReference type="EMBL" id="BMFC01000001">
    <property type="protein sequence ID" value="GGB92149.1"/>
    <property type="molecule type" value="Genomic_DNA"/>
</dbReference>
<sequence length="131" mass="13722">MPILPVIVAGLAGWAFGALWYSVFAKQWIAASGVMTDADGKPVNRKNPFPYVISIAAALIVAATMYYAFDMLEIVTVAKGFTSGLGIGACFAAPWLATSYGFAGRPFTLTMIDAGYAIFGSAVIGAVIPLF</sequence>
<organism evidence="2 3">
    <name type="scientific">Marivita lacus</name>
    <dbReference type="NCBI Taxonomy" id="1323742"/>
    <lineage>
        <taxon>Bacteria</taxon>
        <taxon>Pseudomonadati</taxon>
        <taxon>Pseudomonadota</taxon>
        <taxon>Alphaproteobacteria</taxon>
        <taxon>Rhodobacterales</taxon>
        <taxon>Roseobacteraceae</taxon>
        <taxon>Marivita</taxon>
    </lineage>
</organism>
<proteinExistence type="predicted"/>
<gene>
    <name evidence="2" type="ORF">GCM10011363_05920</name>
</gene>
<comment type="caution">
    <text evidence="2">The sequence shown here is derived from an EMBL/GenBank/DDBJ whole genome shotgun (WGS) entry which is preliminary data.</text>
</comment>
<accession>A0ABQ1K9T1</accession>
<protein>
    <recommendedName>
        <fullName evidence="4">DUF1761 domain-containing protein</fullName>
    </recommendedName>
</protein>
<keyword evidence="1" id="KW-0472">Membrane</keyword>
<dbReference type="InterPro" id="IPR013879">
    <property type="entry name" value="DUF1761"/>
</dbReference>
<name>A0ABQ1K9T1_9RHOB</name>
<evidence type="ECO:0008006" key="4">
    <source>
        <dbReference type="Google" id="ProtNLM"/>
    </source>
</evidence>
<evidence type="ECO:0000256" key="1">
    <source>
        <dbReference type="SAM" id="Phobius"/>
    </source>
</evidence>
<keyword evidence="3" id="KW-1185">Reference proteome</keyword>
<feature type="transmembrane region" description="Helical" evidence="1">
    <location>
        <begin position="81"/>
        <end position="103"/>
    </location>
</feature>
<reference evidence="3" key="1">
    <citation type="journal article" date="2019" name="Int. J. Syst. Evol. Microbiol.">
        <title>The Global Catalogue of Microorganisms (GCM) 10K type strain sequencing project: providing services to taxonomists for standard genome sequencing and annotation.</title>
        <authorList>
            <consortium name="The Broad Institute Genomics Platform"/>
            <consortium name="The Broad Institute Genome Sequencing Center for Infectious Disease"/>
            <person name="Wu L."/>
            <person name="Ma J."/>
        </authorList>
    </citation>
    <scope>NUCLEOTIDE SEQUENCE [LARGE SCALE GENOMIC DNA]</scope>
    <source>
        <strain evidence="3">CGMCC 1.12478</strain>
    </source>
</reference>
<evidence type="ECO:0000313" key="3">
    <source>
        <dbReference type="Proteomes" id="UP000645462"/>
    </source>
</evidence>
<feature type="transmembrane region" description="Helical" evidence="1">
    <location>
        <begin position="49"/>
        <end position="69"/>
    </location>
</feature>
<keyword evidence="1" id="KW-1133">Transmembrane helix</keyword>
<feature type="transmembrane region" description="Helical" evidence="1">
    <location>
        <begin position="109"/>
        <end position="130"/>
    </location>
</feature>
<keyword evidence="1" id="KW-0812">Transmembrane</keyword>